<dbReference type="GO" id="GO:0004364">
    <property type="term" value="F:glutathione transferase activity"/>
    <property type="evidence" value="ECO:0007669"/>
    <property type="project" value="UniProtKB-EC"/>
</dbReference>
<keyword evidence="8" id="KW-1185">Reference proteome</keyword>
<dbReference type="EC" id="2.5.1.18" evidence="1"/>
<evidence type="ECO:0000259" key="6">
    <source>
        <dbReference type="PROSITE" id="PS50405"/>
    </source>
</evidence>
<keyword evidence="2 7" id="KW-0808">Transferase</keyword>
<feature type="domain" description="GST C-terminal" evidence="6">
    <location>
        <begin position="87"/>
        <end position="222"/>
    </location>
</feature>
<dbReference type="SFLD" id="SFLDG00358">
    <property type="entry name" value="Main_(cytGST)"/>
    <property type="match status" value="1"/>
</dbReference>
<name>A0A0H2SC83_9AGAM</name>
<dbReference type="PROSITE" id="PS50405">
    <property type="entry name" value="GST_CTER"/>
    <property type="match status" value="1"/>
</dbReference>
<dbReference type="PANTHER" id="PTHR43900">
    <property type="entry name" value="GLUTATHIONE S-TRANSFERASE RHO"/>
    <property type="match status" value="1"/>
</dbReference>
<evidence type="ECO:0000256" key="4">
    <source>
        <dbReference type="RuleBase" id="RU003494"/>
    </source>
</evidence>
<dbReference type="GO" id="GO:0043295">
    <property type="term" value="F:glutathione binding"/>
    <property type="evidence" value="ECO:0007669"/>
    <property type="project" value="TreeGrafter"/>
</dbReference>
<dbReference type="Proteomes" id="UP000053477">
    <property type="component" value="Unassembled WGS sequence"/>
</dbReference>
<sequence length="228" mass="25249">MVLKLYGSAIATCTQRVLAVANQLGVSVELVIVNLAAQENKAPEYMKKQPFGQVPYLDDDGFILFESRAISRYLSTVHASGNLIPKEAKENAIFEQAVSIEQSNFDPFTTVLARERFYYPLFRGANYKPDEVAAQEAQAKLEAKLDAYEVILSKHAYLGGDKLTLADLFHLPYGAMASSPRTPGAPYLNLEDPKRPNVARWWKEIVSLPAWKAVSAQAQTELAALKKA</sequence>
<dbReference type="Gene3D" id="1.20.1050.10">
    <property type="match status" value="1"/>
</dbReference>
<accession>A0A0H2SC83</accession>
<dbReference type="Pfam" id="PF02798">
    <property type="entry name" value="GST_N"/>
    <property type="match status" value="1"/>
</dbReference>
<dbReference type="STRING" id="27342.A0A0H2SC83"/>
<evidence type="ECO:0000256" key="3">
    <source>
        <dbReference type="ARBA" id="ARBA00047960"/>
    </source>
</evidence>
<evidence type="ECO:0000259" key="5">
    <source>
        <dbReference type="PROSITE" id="PS50404"/>
    </source>
</evidence>
<dbReference type="GO" id="GO:0005737">
    <property type="term" value="C:cytoplasm"/>
    <property type="evidence" value="ECO:0007669"/>
    <property type="project" value="TreeGrafter"/>
</dbReference>
<dbReference type="InterPro" id="IPR004046">
    <property type="entry name" value="GST_C"/>
</dbReference>
<reference evidence="7 8" key="1">
    <citation type="submission" date="2015-04" db="EMBL/GenBank/DDBJ databases">
        <title>Complete genome sequence of Schizopora paradoxa KUC8140, a cosmopolitan wood degrader in East Asia.</title>
        <authorList>
            <consortium name="DOE Joint Genome Institute"/>
            <person name="Min B."/>
            <person name="Park H."/>
            <person name="Jang Y."/>
            <person name="Kim J.-J."/>
            <person name="Kim K.H."/>
            <person name="Pangilinan J."/>
            <person name="Lipzen A."/>
            <person name="Riley R."/>
            <person name="Grigoriev I.V."/>
            <person name="Spatafora J.W."/>
            <person name="Choi I.-G."/>
        </authorList>
    </citation>
    <scope>NUCLEOTIDE SEQUENCE [LARGE SCALE GENOMIC DNA]</scope>
    <source>
        <strain evidence="7 8">KUC8140</strain>
    </source>
</reference>
<dbReference type="SUPFAM" id="SSF47616">
    <property type="entry name" value="GST C-terminal domain-like"/>
    <property type="match status" value="1"/>
</dbReference>
<dbReference type="Gene3D" id="3.40.30.10">
    <property type="entry name" value="Glutaredoxin"/>
    <property type="match status" value="1"/>
</dbReference>
<proteinExistence type="inferred from homology"/>
<dbReference type="InterPro" id="IPR040079">
    <property type="entry name" value="Glutathione_S-Trfase"/>
</dbReference>
<comment type="similarity">
    <text evidence="4">Belongs to the GST superfamily.</text>
</comment>
<evidence type="ECO:0000256" key="1">
    <source>
        <dbReference type="ARBA" id="ARBA00012452"/>
    </source>
</evidence>
<feature type="domain" description="GST N-terminal" evidence="5">
    <location>
        <begin position="1"/>
        <end position="82"/>
    </location>
</feature>
<dbReference type="InParanoid" id="A0A0H2SC83"/>
<evidence type="ECO:0000313" key="8">
    <source>
        <dbReference type="Proteomes" id="UP000053477"/>
    </source>
</evidence>
<dbReference type="OrthoDB" id="249703at2759"/>
<dbReference type="AlphaFoldDB" id="A0A0H2SC83"/>
<dbReference type="InterPro" id="IPR036249">
    <property type="entry name" value="Thioredoxin-like_sf"/>
</dbReference>
<dbReference type="FunFam" id="3.40.30.10:FF:000016">
    <property type="entry name" value="Glutathione S-transferase F2"/>
    <property type="match status" value="1"/>
</dbReference>
<dbReference type="InterPro" id="IPR004045">
    <property type="entry name" value="Glutathione_S-Trfase_N"/>
</dbReference>
<dbReference type="Pfam" id="PF00043">
    <property type="entry name" value="GST_C"/>
    <property type="match status" value="1"/>
</dbReference>
<dbReference type="EMBL" id="KQ085942">
    <property type="protein sequence ID" value="KLO14541.1"/>
    <property type="molecule type" value="Genomic_DNA"/>
</dbReference>
<dbReference type="GO" id="GO:0006749">
    <property type="term" value="P:glutathione metabolic process"/>
    <property type="evidence" value="ECO:0007669"/>
    <property type="project" value="TreeGrafter"/>
</dbReference>
<dbReference type="PANTHER" id="PTHR43900:SF3">
    <property type="entry name" value="GLUTATHIONE S-TRANSFERASE RHO"/>
    <property type="match status" value="1"/>
</dbReference>
<comment type="catalytic activity">
    <reaction evidence="3">
        <text>RX + glutathione = an S-substituted glutathione + a halide anion + H(+)</text>
        <dbReference type="Rhea" id="RHEA:16437"/>
        <dbReference type="ChEBI" id="CHEBI:15378"/>
        <dbReference type="ChEBI" id="CHEBI:16042"/>
        <dbReference type="ChEBI" id="CHEBI:17792"/>
        <dbReference type="ChEBI" id="CHEBI:57925"/>
        <dbReference type="ChEBI" id="CHEBI:90779"/>
        <dbReference type="EC" id="2.5.1.18"/>
    </reaction>
</comment>
<dbReference type="SUPFAM" id="SSF52833">
    <property type="entry name" value="Thioredoxin-like"/>
    <property type="match status" value="1"/>
</dbReference>
<evidence type="ECO:0000313" key="7">
    <source>
        <dbReference type="EMBL" id="KLO14541.1"/>
    </source>
</evidence>
<dbReference type="SFLD" id="SFLDS00019">
    <property type="entry name" value="Glutathione_Transferase_(cytos"/>
    <property type="match status" value="1"/>
</dbReference>
<dbReference type="InterPro" id="IPR010987">
    <property type="entry name" value="Glutathione-S-Trfase_C-like"/>
</dbReference>
<evidence type="ECO:0000256" key="2">
    <source>
        <dbReference type="ARBA" id="ARBA00022679"/>
    </source>
</evidence>
<dbReference type="InterPro" id="IPR036282">
    <property type="entry name" value="Glutathione-S-Trfase_C_sf"/>
</dbReference>
<dbReference type="PROSITE" id="PS50404">
    <property type="entry name" value="GST_NTER"/>
    <property type="match status" value="1"/>
</dbReference>
<organism evidence="7 8">
    <name type="scientific">Schizopora paradoxa</name>
    <dbReference type="NCBI Taxonomy" id="27342"/>
    <lineage>
        <taxon>Eukaryota</taxon>
        <taxon>Fungi</taxon>
        <taxon>Dikarya</taxon>
        <taxon>Basidiomycota</taxon>
        <taxon>Agaricomycotina</taxon>
        <taxon>Agaricomycetes</taxon>
        <taxon>Hymenochaetales</taxon>
        <taxon>Schizoporaceae</taxon>
        <taxon>Schizopora</taxon>
    </lineage>
</organism>
<gene>
    <name evidence="7" type="ORF">SCHPADRAFT_903216</name>
</gene>
<protein>
    <recommendedName>
        <fullName evidence="1">glutathione transferase</fullName>
        <ecNumber evidence="1">2.5.1.18</ecNumber>
    </recommendedName>
</protein>